<dbReference type="Proteomes" id="UP000192775">
    <property type="component" value="Plasmid unnamed1"/>
</dbReference>
<keyword evidence="4" id="KW-1185">Reference proteome</keyword>
<accession>A0A1X9LZW0</accession>
<protein>
    <recommendedName>
        <fullName evidence="2">M23ase beta-sheet core domain-containing protein</fullName>
    </recommendedName>
</protein>
<dbReference type="Pfam" id="PF01551">
    <property type="entry name" value="Peptidase_M23"/>
    <property type="match status" value="1"/>
</dbReference>
<dbReference type="InterPro" id="IPR016047">
    <property type="entry name" value="M23ase_b-sheet_dom"/>
</dbReference>
<dbReference type="InterPro" id="IPR050570">
    <property type="entry name" value="Cell_wall_metabolism_enzyme"/>
</dbReference>
<geneLocation type="plasmid" evidence="3">
    <name>unnamed1</name>
</geneLocation>
<dbReference type="PANTHER" id="PTHR21666:SF270">
    <property type="entry name" value="MUREIN HYDROLASE ACTIVATOR ENVC"/>
    <property type="match status" value="1"/>
</dbReference>
<name>A0A1X9LZW0_9MICO</name>
<dbReference type="CDD" id="cd12797">
    <property type="entry name" value="M23_peptidase"/>
    <property type="match status" value="1"/>
</dbReference>
<dbReference type="EMBL" id="CP020716">
    <property type="protein sequence ID" value="ARJ07610.1"/>
    <property type="molecule type" value="Genomic_DNA"/>
</dbReference>
<evidence type="ECO:0000259" key="2">
    <source>
        <dbReference type="Pfam" id="PF01551"/>
    </source>
</evidence>
<dbReference type="InterPro" id="IPR011055">
    <property type="entry name" value="Dup_hybrid_motif"/>
</dbReference>
<feature type="domain" description="M23ase beta-sheet core" evidence="2">
    <location>
        <begin position="247"/>
        <end position="348"/>
    </location>
</feature>
<feature type="region of interest" description="Disordered" evidence="1">
    <location>
        <begin position="60"/>
        <end position="127"/>
    </location>
</feature>
<dbReference type="SUPFAM" id="SSF51261">
    <property type="entry name" value="Duplicated hybrid motif"/>
    <property type="match status" value="1"/>
</dbReference>
<dbReference type="PANTHER" id="PTHR21666">
    <property type="entry name" value="PEPTIDASE-RELATED"/>
    <property type="match status" value="1"/>
</dbReference>
<gene>
    <name evidence="3" type="ORF">B5808_19705</name>
</gene>
<dbReference type="GO" id="GO:0004222">
    <property type="term" value="F:metalloendopeptidase activity"/>
    <property type="evidence" value="ECO:0007669"/>
    <property type="project" value="TreeGrafter"/>
</dbReference>
<organism evidence="3 4">
    <name type="scientific">Cnuibacter physcomitrellae</name>
    <dbReference type="NCBI Taxonomy" id="1619308"/>
    <lineage>
        <taxon>Bacteria</taxon>
        <taxon>Bacillati</taxon>
        <taxon>Actinomycetota</taxon>
        <taxon>Actinomycetes</taxon>
        <taxon>Micrococcales</taxon>
        <taxon>Microbacteriaceae</taxon>
        <taxon>Cnuibacter</taxon>
    </lineage>
</organism>
<evidence type="ECO:0000256" key="1">
    <source>
        <dbReference type="SAM" id="MobiDB-lite"/>
    </source>
</evidence>
<dbReference type="Gene3D" id="2.70.70.10">
    <property type="entry name" value="Glucose Permease (Domain IIA)"/>
    <property type="match status" value="1"/>
</dbReference>
<evidence type="ECO:0000313" key="4">
    <source>
        <dbReference type="Proteomes" id="UP000192775"/>
    </source>
</evidence>
<dbReference type="AlphaFoldDB" id="A0A1X9LZW0"/>
<keyword evidence="3" id="KW-0614">Plasmid</keyword>
<reference evidence="3 4" key="1">
    <citation type="submission" date="2017-04" db="EMBL/GenBank/DDBJ databases">
        <authorList>
            <person name="Afonso C.L."/>
            <person name="Miller P.J."/>
            <person name="Scott M.A."/>
            <person name="Spackman E."/>
            <person name="Goraichik I."/>
            <person name="Dimitrov K.M."/>
            <person name="Suarez D.L."/>
            <person name="Swayne D.E."/>
        </authorList>
    </citation>
    <scope>NUCLEOTIDE SEQUENCE [LARGE SCALE GENOMIC DNA]</scope>
    <source>
        <strain evidence="4">XA(T)</strain>
        <plasmid evidence="4">Plasmid unnamed1</plasmid>
    </source>
</reference>
<dbReference type="KEGG" id="cphy:B5808_19705"/>
<evidence type="ECO:0000313" key="3">
    <source>
        <dbReference type="EMBL" id="ARJ07610.1"/>
    </source>
</evidence>
<proteinExistence type="predicted"/>
<sequence>MTGRRALRTTVAPLTRRETLALERALHAELIAATERTETLSDALELKAPTALLHLADDPVHTQPAGADEPSSVPDLAPIPANVDSSPPPLPRTAALPSIRTRRAGWEAAASRPRPRPRSRSAEGKRHGARAATALAFAVALTAIPALSAAGLPTTHVETVAAPAATLTTPQDFAMGEASSAQVARDGYSVSAPKKPALAASLPTVARTADTFTNNPDSAVQWPFPVGVPISDGFGPRESPGGIGSTNHKGVDFTPGQGSPISAIADGVVRLVQRSDQGGLGVYVVIDHVIDGQPVSSWYGHMLTGSPLVEEGQAVKVGQQIGSVGNTGVSTGAHTHLEVHVNNTPVDPYAFISARN</sequence>